<protein>
    <submittedName>
        <fullName evidence="2">Uncharacterized protein</fullName>
    </submittedName>
</protein>
<accession>A0A9Q0BSD6</accession>
<organism evidence="2 3">
    <name type="scientific">Drosophila gunungcola</name>
    <name type="common">fruit fly</name>
    <dbReference type="NCBI Taxonomy" id="103775"/>
    <lineage>
        <taxon>Eukaryota</taxon>
        <taxon>Metazoa</taxon>
        <taxon>Ecdysozoa</taxon>
        <taxon>Arthropoda</taxon>
        <taxon>Hexapoda</taxon>
        <taxon>Insecta</taxon>
        <taxon>Pterygota</taxon>
        <taxon>Neoptera</taxon>
        <taxon>Endopterygota</taxon>
        <taxon>Diptera</taxon>
        <taxon>Brachycera</taxon>
        <taxon>Muscomorpha</taxon>
        <taxon>Ephydroidea</taxon>
        <taxon>Drosophilidae</taxon>
        <taxon>Drosophila</taxon>
        <taxon>Sophophora</taxon>
    </lineage>
</organism>
<keyword evidence="1" id="KW-0812">Transmembrane</keyword>
<gene>
    <name evidence="2" type="ORF">M5D96_003349</name>
</gene>
<keyword evidence="1" id="KW-0472">Membrane</keyword>
<evidence type="ECO:0000313" key="2">
    <source>
        <dbReference type="EMBL" id="KAI8042049.1"/>
    </source>
</evidence>
<name>A0A9Q0BSD6_9MUSC</name>
<evidence type="ECO:0000256" key="1">
    <source>
        <dbReference type="SAM" id="Phobius"/>
    </source>
</evidence>
<dbReference type="AlphaFoldDB" id="A0A9Q0BSD6"/>
<sequence length="73" mass="8492">MSPINKAGICATFAFWGQIRVEERFWSSSWQQCPSERMGWQQKSMVLLLLLLMLLLLHRFSISRAGIWASSNF</sequence>
<dbReference type="Proteomes" id="UP001059596">
    <property type="component" value="Unassembled WGS sequence"/>
</dbReference>
<dbReference type="EMBL" id="JAMKOV010000002">
    <property type="protein sequence ID" value="KAI8042049.1"/>
    <property type="molecule type" value="Genomic_DNA"/>
</dbReference>
<reference evidence="2" key="1">
    <citation type="journal article" date="2023" name="Genome Biol. Evol.">
        <title>Long-read-based Genome Assembly of Drosophila gunungcola Reveals Fewer Chemosensory Genes in Flower-breeding Species.</title>
        <authorList>
            <person name="Negi A."/>
            <person name="Liao B.Y."/>
            <person name="Yeh S.D."/>
        </authorList>
    </citation>
    <scope>NUCLEOTIDE SEQUENCE</scope>
    <source>
        <strain evidence="2">Sukarami</strain>
    </source>
</reference>
<proteinExistence type="predicted"/>
<comment type="caution">
    <text evidence="2">The sequence shown here is derived from an EMBL/GenBank/DDBJ whole genome shotgun (WGS) entry which is preliminary data.</text>
</comment>
<feature type="transmembrane region" description="Helical" evidence="1">
    <location>
        <begin position="46"/>
        <end position="67"/>
    </location>
</feature>
<evidence type="ECO:0000313" key="3">
    <source>
        <dbReference type="Proteomes" id="UP001059596"/>
    </source>
</evidence>
<keyword evidence="1" id="KW-1133">Transmembrane helix</keyword>
<keyword evidence="3" id="KW-1185">Reference proteome</keyword>